<dbReference type="SUPFAM" id="SSF56672">
    <property type="entry name" value="DNA/RNA polymerases"/>
    <property type="match status" value="1"/>
</dbReference>
<dbReference type="EMBL" id="SJPJ01000001">
    <property type="protein sequence ID" value="TWT80380.1"/>
    <property type="molecule type" value="Genomic_DNA"/>
</dbReference>
<dbReference type="AlphaFoldDB" id="A0A5C5YZK7"/>
<dbReference type="GO" id="GO:0003964">
    <property type="term" value="F:RNA-directed DNA polymerase activity"/>
    <property type="evidence" value="ECO:0007669"/>
    <property type="project" value="UniProtKB-KW"/>
</dbReference>
<dbReference type="InterPro" id="IPR013597">
    <property type="entry name" value="Mat_intron_G2"/>
</dbReference>
<dbReference type="PANTHER" id="PTHR34047:SF3">
    <property type="entry name" value="BLR2052 PROTEIN"/>
    <property type="match status" value="1"/>
</dbReference>
<dbReference type="InterPro" id="IPR000123">
    <property type="entry name" value="Reverse_transcriptase_msDNA"/>
</dbReference>
<evidence type="ECO:0000256" key="9">
    <source>
        <dbReference type="ARBA" id="ARBA00048173"/>
    </source>
</evidence>
<feature type="domain" description="Reverse transcriptase" evidence="10">
    <location>
        <begin position="49"/>
        <end position="289"/>
    </location>
</feature>
<accession>A0A5C5YZK7</accession>
<keyword evidence="5" id="KW-0460">Magnesium</keyword>
<evidence type="ECO:0000313" key="11">
    <source>
        <dbReference type="EMBL" id="TWT80380.1"/>
    </source>
</evidence>
<dbReference type="GO" id="GO:0003723">
    <property type="term" value="F:RNA binding"/>
    <property type="evidence" value="ECO:0007669"/>
    <property type="project" value="InterPro"/>
</dbReference>
<dbReference type="Pfam" id="PF00078">
    <property type="entry name" value="RVT_1"/>
    <property type="match status" value="1"/>
</dbReference>
<dbReference type="InterPro" id="IPR030931">
    <property type="entry name" value="Group_II_RT_mat"/>
</dbReference>
<dbReference type="OrthoDB" id="258234at2"/>
<dbReference type="Pfam" id="PF08388">
    <property type="entry name" value="GIIM"/>
    <property type="match status" value="1"/>
</dbReference>
<comment type="similarity">
    <text evidence="8">Belongs to the bacterial reverse transcriptase family.</text>
</comment>
<dbReference type="InterPro" id="IPR000477">
    <property type="entry name" value="RT_dom"/>
</dbReference>
<keyword evidence="4" id="KW-0479">Metal-binding</keyword>
<gene>
    <name evidence="11" type="primary">ltrA_8</name>
    <name evidence="11" type="ORF">CA13_17940</name>
</gene>
<dbReference type="GO" id="GO:0051607">
    <property type="term" value="P:defense response to virus"/>
    <property type="evidence" value="ECO:0007669"/>
    <property type="project" value="UniProtKB-KW"/>
</dbReference>
<dbReference type="PANTHER" id="PTHR34047">
    <property type="entry name" value="NUCLEAR INTRON MATURASE 1, MITOCHONDRIAL-RELATED"/>
    <property type="match status" value="1"/>
</dbReference>
<evidence type="ECO:0000256" key="4">
    <source>
        <dbReference type="ARBA" id="ARBA00022723"/>
    </source>
</evidence>
<evidence type="ECO:0000256" key="3">
    <source>
        <dbReference type="ARBA" id="ARBA00022695"/>
    </source>
</evidence>
<dbReference type="EC" id="2.7.7.49" evidence="1"/>
<dbReference type="InterPro" id="IPR051083">
    <property type="entry name" value="GrpII_Intron_Splice-Mob/Def"/>
</dbReference>
<keyword evidence="12" id="KW-1185">Reference proteome</keyword>
<evidence type="ECO:0000256" key="6">
    <source>
        <dbReference type="ARBA" id="ARBA00022918"/>
    </source>
</evidence>
<keyword evidence="2" id="KW-0808">Transferase</keyword>
<evidence type="ECO:0000256" key="1">
    <source>
        <dbReference type="ARBA" id="ARBA00012493"/>
    </source>
</evidence>
<sequence length="418" mass="48700">MTEAKPYVIPKQIVWDAYKKVKANRGAAGVDGQSLADFEKDLKNNLYKLWNRMSSGSYFPPPVRLVEIPKGTSGQTRPLGIPTVSDRIAQMVVKLMLEPQVEPHFHEDSYGYRPGKSALDAVGVTRQRCWRRNWVIDLDIKGFFDNLRWDLVMRALEHHTDVPWILLYVERWLKAPVQHEDGHFEERTKGSPQGSVISPLLSNLFMHYAFDEWLRRNYPSIQFARYADDAVVHARSQQEAETLLAGLRGRLAECGLELHPEKTKIVYCKDDDRRDTHEHTSFDFLGYTFRPRRAKNRHGKLFISFLPGVSQKAAKSIRATIRSWRLGSTRSNQRLEEIAKFVNPFVRGWVNYYGRFYKSALTPVLRELERSLVYWVRRKFKRFARHGRRAVHWLGVVARREPNLFVLWQIGIRPAAGQ</sequence>
<dbReference type="PRINTS" id="PR00866">
    <property type="entry name" value="RNADNAPOLMS"/>
</dbReference>
<evidence type="ECO:0000313" key="12">
    <source>
        <dbReference type="Proteomes" id="UP000315010"/>
    </source>
</evidence>
<dbReference type="NCBIfam" id="TIGR04416">
    <property type="entry name" value="group_II_RT_mat"/>
    <property type="match status" value="1"/>
</dbReference>
<protein>
    <recommendedName>
        <fullName evidence="1">RNA-directed DNA polymerase</fullName>
        <ecNumber evidence="1">2.7.7.49</ecNumber>
    </recommendedName>
</protein>
<dbReference type="InterPro" id="IPR043128">
    <property type="entry name" value="Rev_trsase/Diguanyl_cyclase"/>
</dbReference>
<dbReference type="Gene3D" id="3.30.70.270">
    <property type="match status" value="1"/>
</dbReference>
<name>A0A5C5YZK7_9BACT</name>
<evidence type="ECO:0000256" key="7">
    <source>
        <dbReference type="ARBA" id="ARBA00023118"/>
    </source>
</evidence>
<evidence type="ECO:0000256" key="8">
    <source>
        <dbReference type="ARBA" id="ARBA00034120"/>
    </source>
</evidence>
<dbReference type="GO" id="GO:0046872">
    <property type="term" value="F:metal ion binding"/>
    <property type="evidence" value="ECO:0007669"/>
    <property type="project" value="UniProtKB-KW"/>
</dbReference>
<keyword evidence="6" id="KW-0695">RNA-directed DNA polymerase</keyword>
<comment type="caution">
    <text evidence="11">The sequence shown here is derived from an EMBL/GenBank/DDBJ whole genome shotgun (WGS) entry which is preliminary data.</text>
</comment>
<reference evidence="11 12" key="1">
    <citation type="submission" date="2019-02" db="EMBL/GenBank/DDBJ databases">
        <title>Deep-cultivation of Planctomycetes and their phenomic and genomic characterization uncovers novel biology.</title>
        <authorList>
            <person name="Wiegand S."/>
            <person name="Jogler M."/>
            <person name="Boedeker C."/>
            <person name="Pinto D."/>
            <person name="Vollmers J."/>
            <person name="Rivas-Marin E."/>
            <person name="Kohn T."/>
            <person name="Peeters S.H."/>
            <person name="Heuer A."/>
            <person name="Rast P."/>
            <person name="Oberbeckmann S."/>
            <person name="Bunk B."/>
            <person name="Jeske O."/>
            <person name="Meyerdierks A."/>
            <person name="Storesund J.E."/>
            <person name="Kallscheuer N."/>
            <person name="Luecker S."/>
            <person name="Lage O.M."/>
            <person name="Pohl T."/>
            <person name="Merkel B.J."/>
            <person name="Hornburger P."/>
            <person name="Mueller R.-W."/>
            <person name="Bruemmer F."/>
            <person name="Labrenz M."/>
            <person name="Spormann A.M."/>
            <person name="Op Den Camp H."/>
            <person name="Overmann J."/>
            <person name="Amann R."/>
            <person name="Jetten M.S.M."/>
            <person name="Mascher T."/>
            <person name="Medema M.H."/>
            <person name="Devos D.P."/>
            <person name="Kaster A.-K."/>
            <person name="Ovreas L."/>
            <person name="Rohde M."/>
            <person name="Galperin M.Y."/>
            <person name="Jogler C."/>
        </authorList>
    </citation>
    <scope>NUCLEOTIDE SEQUENCE [LARGE SCALE GENOMIC DNA]</scope>
    <source>
        <strain evidence="11 12">CA13</strain>
    </source>
</reference>
<evidence type="ECO:0000259" key="10">
    <source>
        <dbReference type="PROSITE" id="PS50878"/>
    </source>
</evidence>
<keyword evidence="7" id="KW-0051">Antiviral defense</keyword>
<dbReference type="InterPro" id="IPR043502">
    <property type="entry name" value="DNA/RNA_pol_sf"/>
</dbReference>
<dbReference type="RefSeq" id="WP_146395412.1">
    <property type="nucleotide sequence ID" value="NZ_SJPJ01000001.1"/>
</dbReference>
<comment type="catalytic activity">
    <reaction evidence="9">
        <text>DNA(n) + a 2'-deoxyribonucleoside 5'-triphosphate = DNA(n+1) + diphosphate</text>
        <dbReference type="Rhea" id="RHEA:22508"/>
        <dbReference type="Rhea" id="RHEA-COMP:17339"/>
        <dbReference type="Rhea" id="RHEA-COMP:17340"/>
        <dbReference type="ChEBI" id="CHEBI:33019"/>
        <dbReference type="ChEBI" id="CHEBI:61560"/>
        <dbReference type="ChEBI" id="CHEBI:173112"/>
        <dbReference type="EC" id="2.7.7.49"/>
    </reaction>
</comment>
<organism evidence="11 12">
    <name type="scientific">Novipirellula herctigrandis</name>
    <dbReference type="NCBI Taxonomy" id="2527986"/>
    <lineage>
        <taxon>Bacteria</taxon>
        <taxon>Pseudomonadati</taxon>
        <taxon>Planctomycetota</taxon>
        <taxon>Planctomycetia</taxon>
        <taxon>Pirellulales</taxon>
        <taxon>Pirellulaceae</taxon>
        <taxon>Novipirellula</taxon>
    </lineage>
</organism>
<keyword evidence="3" id="KW-0548">Nucleotidyltransferase</keyword>
<dbReference type="CDD" id="cd01651">
    <property type="entry name" value="RT_G2_intron"/>
    <property type="match status" value="1"/>
</dbReference>
<proteinExistence type="inferred from homology"/>
<dbReference type="PROSITE" id="PS50878">
    <property type="entry name" value="RT_POL"/>
    <property type="match status" value="1"/>
</dbReference>
<evidence type="ECO:0000256" key="5">
    <source>
        <dbReference type="ARBA" id="ARBA00022842"/>
    </source>
</evidence>
<dbReference type="Proteomes" id="UP000315010">
    <property type="component" value="Unassembled WGS sequence"/>
</dbReference>
<evidence type="ECO:0000256" key="2">
    <source>
        <dbReference type="ARBA" id="ARBA00022679"/>
    </source>
</evidence>